<protein>
    <submittedName>
        <fullName evidence="2">Uncharacterized protein</fullName>
    </submittedName>
</protein>
<keyword evidence="1" id="KW-0812">Transmembrane</keyword>
<comment type="caution">
    <text evidence="2">The sequence shown here is derived from an EMBL/GenBank/DDBJ whole genome shotgun (WGS) entry which is preliminary data.</text>
</comment>
<proteinExistence type="predicted"/>
<dbReference type="AlphaFoldDB" id="A0A7W7SUZ2"/>
<dbReference type="Proteomes" id="UP000578819">
    <property type="component" value="Unassembled WGS sequence"/>
</dbReference>
<organism evidence="2 3">
    <name type="scientific">Micromonospora polyrhachis</name>
    <dbReference type="NCBI Taxonomy" id="1282883"/>
    <lineage>
        <taxon>Bacteria</taxon>
        <taxon>Bacillati</taxon>
        <taxon>Actinomycetota</taxon>
        <taxon>Actinomycetes</taxon>
        <taxon>Micromonosporales</taxon>
        <taxon>Micromonosporaceae</taxon>
        <taxon>Micromonospora</taxon>
    </lineage>
</organism>
<keyword evidence="3" id="KW-1185">Reference proteome</keyword>
<evidence type="ECO:0000313" key="3">
    <source>
        <dbReference type="Proteomes" id="UP000578819"/>
    </source>
</evidence>
<dbReference type="RefSeq" id="WP_184537015.1">
    <property type="nucleotide sequence ID" value="NZ_JACHJW010000001.1"/>
</dbReference>
<gene>
    <name evidence="2" type="ORF">FHR38_005152</name>
</gene>
<sequence length="86" mass="8574">MPSASVGAVAENAPVEAKVKVATVAGAGSAGVIAPFIVWVVDQLFYAGDGPPEVPLPVVGLIGLIVTGVGTFLGGWSARHTPRPPD</sequence>
<dbReference type="EMBL" id="JACHJW010000001">
    <property type="protein sequence ID" value="MBB4961419.1"/>
    <property type="molecule type" value="Genomic_DNA"/>
</dbReference>
<keyword evidence="1" id="KW-1133">Transmembrane helix</keyword>
<feature type="transmembrane region" description="Helical" evidence="1">
    <location>
        <begin position="56"/>
        <end position="76"/>
    </location>
</feature>
<feature type="transmembrane region" description="Helical" evidence="1">
    <location>
        <begin position="21"/>
        <end position="41"/>
    </location>
</feature>
<keyword evidence="1" id="KW-0472">Membrane</keyword>
<name>A0A7W7SUZ2_9ACTN</name>
<evidence type="ECO:0000256" key="1">
    <source>
        <dbReference type="SAM" id="Phobius"/>
    </source>
</evidence>
<reference evidence="2 3" key="1">
    <citation type="submission" date="2020-08" db="EMBL/GenBank/DDBJ databases">
        <title>Sequencing the genomes of 1000 actinobacteria strains.</title>
        <authorList>
            <person name="Klenk H.-P."/>
        </authorList>
    </citation>
    <scope>NUCLEOTIDE SEQUENCE [LARGE SCALE GENOMIC DNA]</scope>
    <source>
        <strain evidence="2 3">DSM 45886</strain>
    </source>
</reference>
<evidence type="ECO:0000313" key="2">
    <source>
        <dbReference type="EMBL" id="MBB4961419.1"/>
    </source>
</evidence>
<accession>A0A7W7SUZ2</accession>